<reference evidence="14 15" key="1">
    <citation type="submission" date="2018-04" db="EMBL/GenBank/DDBJ databases">
        <title>Novel Campyloabacter and Helicobacter Species and Strains.</title>
        <authorList>
            <person name="Mannion A.J."/>
            <person name="Shen Z."/>
            <person name="Fox J.G."/>
        </authorList>
    </citation>
    <scope>NUCLEOTIDE SEQUENCE [LARGE SCALE GENOMIC DNA]</scope>
    <source>
        <strain evidence="14 15">MIT 12-6600</strain>
    </source>
</reference>
<dbReference type="InterPro" id="IPR039426">
    <property type="entry name" value="TonB-dep_rcpt-like"/>
</dbReference>
<dbReference type="PROSITE" id="PS52016">
    <property type="entry name" value="TONB_DEPENDENT_REC_3"/>
    <property type="match status" value="1"/>
</dbReference>
<dbReference type="Gene3D" id="2.40.170.20">
    <property type="entry name" value="TonB-dependent receptor, beta-barrel domain"/>
    <property type="match status" value="1"/>
</dbReference>
<dbReference type="SUPFAM" id="SSF56935">
    <property type="entry name" value="Porins"/>
    <property type="match status" value="1"/>
</dbReference>
<dbReference type="Proteomes" id="UP000256514">
    <property type="component" value="Unassembled WGS sequence"/>
</dbReference>
<keyword evidence="5" id="KW-0732">Signal</keyword>
<dbReference type="EMBL" id="NXLT01000004">
    <property type="protein sequence ID" value="RDU66947.1"/>
    <property type="molecule type" value="Genomic_DNA"/>
</dbReference>
<keyword evidence="14" id="KW-0675">Receptor</keyword>
<keyword evidence="6" id="KW-0406">Ion transport</keyword>
<comment type="subcellular location">
    <subcellularLocation>
        <location evidence="1 10">Cell outer membrane</location>
        <topology evidence="1 10">Multi-pass membrane protein</topology>
    </subcellularLocation>
</comment>
<dbReference type="GO" id="GO:0044718">
    <property type="term" value="P:siderophore transmembrane transport"/>
    <property type="evidence" value="ECO:0007669"/>
    <property type="project" value="TreeGrafter"/>
</dbReference>
<feature type="domain" description="TonB-dependent receptor plug" evidence="13">
    <location>
        <begin position="44"/>
        <end position="157"/>
    </location>
</feature>
<keyword evidence="15" id="KW-1185">Reference proteome</keyword>
<evidence type="ECO:0000256" key="10">
    <source>
        <dbReference type="PROSITE-ProRule" id="PRU01360"/>
    </source>
</evidence>
<dbReference type="GO" id="GO:0009279">
    <property type="term" value="C:cell outer membrane"/>
    <property type="evidence" value="ECO:0007669"/>
    <property type="project" value="UniProtKB-SubCell"/>
</dbReference>
<dbReference type="InterPro" id="IPR012910">
    <property type="entry name" value="Plug_dom"/>
</dbReference>
<evidence type="ECO:0000259" key="13">
    <source>
        <dbReference type="Pfam" id="PF07715"/>
    </source>
</evidence>
<dbReference type="Pfam" id="PF00593">
    <property type="entry name" value="TonB_dep_Rec_b-barrel"/>
    <property type="match status" value="1"/>
</dbReference>
<keyword evidence="4 10" id="KW-0812">Transmembrane</keyword>
<evidence type="ECO:0000313" key="15">
    <source>
        <dbReference type="Proteomes" id="UP000256514"/>
    </source>
</evidence>
<dbReference type="AlphaFoldDB" id="A0A3D8INT8"/>
<dbReference type="InterPro" id="IPR036942">
    <property type="entry name" value="Beta-barrel_TonB_sf"/>
</dbReference>
<evidence type="ECO:0000256" key="5">
    <source>
        <dbReference type="ARBA" id="ARBA00022729"/>
    </source>
</evidence>
<dbReference type="InterPro" id="IPR000531">
    <property type="entry name" value="Beta-barrel_TonB"/>
</dbReference>
<protein>
    <submittedName>
        <fullName evidence="14">Ferric enterobactin receptor</fullName>
    </submittedName>
</protein>
<dbReference type="InterPro" id="IPR037066">
    <property type="entry name" value="Plug_dom_sf"/>
</dbReference>
<evidence type="ECO:0000256" key="11">
    <source>
        <dbReference type="RuleBase" id="RU003357"/>
    </source>
</evidence>
<feature type="domain" description="TonB-dependent receptor-like beta-barrel" evidence="12">
    <location>
        <begin position="220"/>
        <end position="667"/>
    </location>
</feature>
<dbReference type="PANTHER" id="PTHR30069:SF53">
    <property type="entry name" value="COLICIN I RECEPTOR-RELATED"/>
    <property type="match status" value="1"/>
</dbReference>
<keyword evidence="7 11" id="KW-0798">TonB box</keyword>
<dbReference type="RefSeq" id="WP_115571258.1">
    <property type="nucleotide sequence ID" value="NZ_NXLT01000004.1"/>
</dbReference>
<keyword evidence="8 10" id="KW-0472">Membrane</keyword>
<evidence type="ECO:0000256" key="9">
    <source>
        <dbReference type="ARBA" id="ARBA00023237"/>
    </source>
</evidence>
<proteinExistence type="inferred from homology"/>
<evidence type="ECO:0000256" key="1">
    <source>
        <dbReference type="ARBA" id="ARBA00004571"/>
    </source>
</evidence>
<evidence type="ECO:0000256" key="6">
    <source>
        <dbReference type="ARBA" id="ARBA00023065"/>
    </source>
</evidence>
<dbReference type="OrthoDB" id="5389752at2"/>
<evidence type="ECO:0000256" key="2">
    <source>
        <dbReference type="ARBA" id="ARBA00022448"/>
    </source>
</evidence>
<comment type="similarity">
    <text evidence="10 11">Belongs to the TonB-dependent receptor family.</text>
</comment>
<name>A0A3D8INT8_9HELI</name>
<accession>A0A3D8INT8</accession>
<dbReference type="Pfam" id="PF07715">
    <property type="entry name" value="Plug"/>
    <property type="match status" value="1"/>
</dbReference>
<comment type="caution">
    <text evidence="14">The sequence shown here is derived from an EMBL/GenBank/DDBJ whole genome shotgun (WGS) entry which is preliminary data.</text>
</comment>
<evidence type="ECO:0000313" key="14">
    <source>
        <dbReference type="EMBL" id="RDU66947.1"/>
    </source>
</evidence>
<sequence length="705" mass="78191">MNHYTKISIMLTMCLTALYAQTDDQKVNLRSVVTTASGEGKNQIAAPASVSVVGKEELEKKPYRDLGEAIKEVPGVSLDETSNKLGASAISIRGMPAGYTLFLVDDLRQNPSGDVATANLGVGVYNTFIPPLSAIERIEVIRGPMSTLWGSDAIGGVVNVITKPVTKTWTGSFQTQVIIPESSKFGNTYQNSLYLTGPLTDKLGLTLRMRQIDREASQRPTNDRGQVVNSFFGTKYQLYNIGSRLNFMPNKNNLYYADIDYTYSKYDNRNNEVGTVGVNQVTGRGGYEKWVGVNKLIASAAHQGTYNFGNWKNSIQFLRTENTGRLVAGKTDSPNLGKNRGIASNDIIVDSRALFYLGDRNNLNIGAEYRNEHYHDLAATPADHDRNTLALFAEDEWNIFDPLTFTFGARYNYNDKFGSNVSPRAYLVYMLTSNWSLKGGVSTGYKAPYANQLIDAVYGYGSQGTLAFLGNPNLKAESSINYEIGTVFDNQYLDFSLTFFRSNFKDKIDSRRVSKSPSDPNYSQTCALYGGSNAACNITYNADSAYSQGIEASFGIKPIYGVSFDVSYTFIQTKITSGEEKGNPLSTTPKHNLFSKISYQYKHFSTYVQGQYKAGIVNTSALGNSTNAQLIRDKFDGIYYKPSFVLNLGVGYKLTDNLRLNAGVYNLLDTNFADFRYITGTTNINYYGPVIQEGRRYWATLSYDF</sequence>
<gene>
    <name evidence="14" type="ORF">CQA54_06270</name>
</gene>
<evidence type="ECO:0000259" key="12">
    <source>
        <dbReference type="Pfam" id="PF00593"/>
    </source>
</evidence>
<dbReference type="InterPro" id="IPR010917">
    <property type="entry name" value="TonB_rcpt_CS"/>
</dbReference>
<dbReference type="CDD" id="cd01347">
    <property type="entry name" value="ligand_gated_channel"/>
    <property type="match status" value="1"/>
</dbReference>
<keyword evidence="2 10" id="KW-0813">Transport</keyword>
<keyword evidence="3 10" id="KW-1134">Transmembrane beta strand</keyword>
<evidence type="ECO:0000256" key="8">
    <source>
        <dbReference type="ARBA" id="ARBA00023136"/>
    </source>
</evidence>
<evidence type="ECO:0000256" key="3">
    <source>
        <dbReference type="ARBA" id="ARBA00022452"/>
    </source>
</evidence>
<organism evidence="14 15">
    <name type="scientific">Helicobacter equorum</name>
    <dbReference type="NCBI Taxonomy" id="361872"/>
    <lineage>
        <taxon>Bacteria</taxon>
        <taxon>Pseudomonadati</taxon>
        <taxon>Campylobacterota</taxon>
        <taxon>Epsilonproteobacteria</taxon>
        <taxon>Campylobacterales</taxon>
        <taxon>Helicobacteraceae</taxon>
        <taxon>Helicobacter</taxon>
    </lineage>
</organism>
<dbReference type="PANTHER" id="PTHR30069">
    <property type="entry name" value="TONB-DEPENDENT OUTER MEMBRANE RECEPTOR"/>
    <property type="match status" value="1"/>
</dbReference>
<dbReference type="PROSITE" id="PS01156">
    <property type="entry name" value="TONB_DEPENDENT_REC_2"/>
    <property type="match status" value="1"/>
</dbReference>
<keyword evidence="9 10" id="KW-0998">Cell outer membrane</keyword>
<evidence type="ECO:0000256" key="7">
    <source>
        <dbReference type="ARBA" id="ARBA00023077"/>
    </source>
</evidence>
<dbReference type="GO" id="GO:0015344">
    <property type="term" value="F:siderophore uptake transmembrane transporter activity"/>
    <property type="evidence" value="ECO:0007669"/>
    <property type="project" value="TreeGrafter"/>
</dbReference>
<dbReference type="Gene3D" id="2.170.130.10">
    <property type="entry name" value="TonB-dependent receptor, plug domain"/>
    <property type="match status" value="1"/>
</dbReference>
<evidence type="ECO:0000256" key="4">
    <source>
        <dbReference type="ARBA" id="ARBA00022692"/>
    </source>
</evidence>